<name>A0A174CBT2_9CLOT</name>
<organism evidence="11 12">
    <name type="scientific">Clostridium disporicum</name>
    <dbReference type="NCBI Taxonomy" id="84024"/>
    <lineage>
        <taxon>Bacteria</taxon>
        <taxon>Bacillati</taxon>
        <taxon>Bacillota</taxon>
        <taxon>Clostridia</taxon>
        <taxon>Eubacteriales</taxon>
        <taxon>Clostridiaceae</taxon>
        <taxon>Clostridium</taxon>
    </lineage>
</organism>
<keyword evidence="8" id="KW-0804">Transcription</keyword>
<sequence length="457" mass="53119">MKLDFNLNLSQQQKLVMTQNMQLSINILQMSACELREFINKELEENPIIDSDFNLKKNTEIEQYKKMIESMEYDNSIYNSYSKGEYDEEGLSPLNFVSEKKTLKSYLYEQLHTNKEVKNLRIIIDYMIESLDSRGYLDETVENICNKFNISEEKCVQALEILQDLEPAGIGGRNLKESLLIQLKRKKKLDLNLENIINNYLDLVADNKFKDIAKYLNISQIEAQNYGDIIRELEPKPSRGYYTGDDVKFITPDAYIKKIDKEYTVIMNNDIVPQLSINGVYKNLLLHGSDKEVESYIKEKIGSAMFLIKSINNRENTLRIILEDIIKRQKEYLDKGKKYLKPMMLKDIAEDINMHESTVSRAIKDKYILTSYGTVKIKDLFTVGYSTKSSSDGKNVSAKNIKDIIKEIIDSEDKKKPFSDEMICTELSKKNLNISRRTVAKYREEMGIKSSSKRKRI</sequence>
<dbReference type="GO" id="GO:0001216">
    <property type="term" value="F:DNA-binding transcription activator activity"/>
    <property type="evidence" value="ECO:0007669"/>
    <property type="project" value="InterPro"/>
</dbReference>
<dbReference type="InterPro" id="IPR000394">
    <property type="entry name" value="RNA_pol_sigma_54"/>
</dbReference>
<dbReference type="Pfam" id="PF04963">
    <property type="entry name" value="Sigma54_CBD"/>
    <property type="match status" value="1"/>
</dbReference>
<dbReference type="GO" id="GO:0000428">
    <property type="term" value="C:DNA-directed RNA polymerase complex"/>
    <property type="evidence" value="ECO:0007669"/>
    <property type="project" value="UniProtKB-KW"/>
</dbReference>
<dbReference type="AlphaFoldDB" id="A0A174CBT2"/>
<dbReference type="EMBL" id="CYZX01000005">
    <property type="protein sequence ID" value="CUO09400.1"/>
    <property type="molecule type" value="Genomic_DNA"/>
</dbReference>
<keyword evidence="3 11" id="KW-0808">Transferase</keyword>
<gene>
    <name evidence="11" type="primary">sigL</name>
    <name evidence="11" type="ORF">ERS852471_00940</name>
</gene>
<feature type="domain" description="RNA polymerase sigma factor 54 DNA-binding" evidence="9">
    <location>
        <begin position="295"/>
        <end position="456"/>
    </location>
</feature>
<dbReference type="GO" id="GO:0016987">
    <property type="term" value="F:sigma factor activity"/>
    <property type="evidence" value="ECO:0007669"/>
    <property type="project" value="UniProtKB-KW"/>
</dbReference>
<dbReference type="InterPro" id="IPR007046">
    <property type="entry name" value="RNA_pol_sigma_54_core-bd"/>
</dbReference>
<dbReference type="PROSITE" id="PS00717">
    <property type="entry name" value="SIGMA54_1"/>
    <property type="match status" value="1"/>
</dbReference>
<dbReference type="InterPro" id="IPR038709">
    <property type="entry name" value="RpoN_core-bd_sf"/>
</dbReference>
<dbReference type="PROSITE" id="PS50044">
    <property type="entry name" value="SIGMA54_3"/>
    <property type="match status" value="1"/>
</dbReference>
<evidence type="ECO:0000256" key="6">
    <source>
        <dbReference type="ARBA" id="ARBA00023082"/>
    </source>
</evidence>
<feature type="domain" description="RNA polymerase sigma factor 54 core-binding" evidence="10">
    <location>
        <begin position="95"/>
        <end position="281"/>
    </location>
</feature>
<keyword evidence="4 11" id="KW-0548">Nucleotidyltransferase</keyword>
<keyword evidence="6" id="KW-0731">Sigma factor</keyword>
<keyword evidence="7" id="KW-0238">DNA-binding</keyword>
<evidence type="ECO:0000313" key="12">
    <source>
        <dbReference type="Proteomes" id="UP000095594"/>
    </source>
</evidence>
<dbReference type="Gene3D" id="1.10.10.1330">
    <property type="entry name" value="RNA polymerase sigma-54 factor, core-binding domain"/>
    <property type="match status" value="1"/>
</dbReference>
<dbReference type="GO" id="GO:0003677">
    <property type="term" value="F:DNA binding"/>
    <property type="evidence" value="ECO:0007669"/>
    <property type="project" value="UniProtKB-KW"/>
</dbReference>
<dbReference type="GO" id="GO:0006352">
    <property type="term" value="P:DNA-templated transcription initiation"/>
    <property type="evidence" value="ECO:0007669"/>
    <property type="project" value="InterPro"/>
</dbReference>
<dbReference type="PRINTS" id="PR00045">
    <property type="entry name" value="SIGMA54FCT"/>
</dbReference>
<reference evidence="11 12" key="1">
    <citation type="submission" date="2015-09" db="EMBL/GenBank/DDBJ databases">
        <authorList>
            <consortium name="Pathogen Informatics"/>
        </authorList>
    </citation>
    <scope>NUCLEOTIDE SEQUENCE [LARGE SCALE GENOMIC DNA]</scope>
    <source>
        <strain evidence="11 12">2789STDY5834856</strain>
    </source>
</reference>
<dbReference type="PANTHER" id="PTHR32248">
    <property type="entry name" value="RNA POLYMERASE SIGMA-54 FACTOR"/>
    <property type="match status" value="1"/>
</dbReference>
<evidence type="ECO:0000256" key="8">
    <source>
        <dbReference type="ARBA" id="ARBA00023163"/>
    </source>
</evidence>
<evidence type="ECO:0000256" key="2">
    <source>
        <dbReference type="ARBA" id="ARBA00022478"/>
    </source>
</evidence>
<dbReference type="Gene3D" id="1.10.10.60">
    <property type="entry name" value="Homeodomain-like"/>
    <property type="match status" value="1"/>
</dbReference>
<dbReference type="GO" id="GO:0003899">
    <property type="term" value="F:DNA-directed RNA polymerase activity"/>
    <property type="evidence" value="ECO:0007669"/>
    <property type="project" value="UniProtKB-EC"/>
</dbReference>
<evidence type="ECO:0000256" key="3">
    <source>
        <dbReference type="ARBA" id="ARBA00022679"/>
    </source>
</evidence>
<dbReference type="PROSITE" id="PS00718">
    <property type="entry name" value="SIGMA54_2"/>
    <property type="match status" value="1"/>
</dbReference>
<evidence type="ECO:0000259" key="9">
    <source>
        <dbReference type="Pfam" id="PF04552"/>
    </source>
</evidence>
<evidence type="ECO:0000313" key="11">
    <source>
        <dbReference type="EMBL" id="CUO09400.1"/>
    </source>
</evidence>
<dbReference type="EC" id="2.7.7.6" evidence="11"/>
<protein>
    <submittedName>
        <fullName evidence="11">RNA polymerase factor sigma-54</fullName>
        <ecNumber evidence="11">2.7.7.6</ecNumber>
    </submittedName>
</protein>
<evidence type="ECO:0000256" key="7">
    <source>
        <dbReference type="ARBA" id="ARBA00023125"/>
    </source>
</evidence>
<keyword evidence="5" id="KW-0805">Transcription regulation</keyword>
<dbReference type="OrthoDB" id="9814402at2"/>
<dbReference type="Pfam" id="PF04552">
    <property type="entry name" value="Sigma54_DBD"/>
    <property type="match status" value="1"/>
</dbReference>
<dbReference type="PANTHER" id="PTHR32248:SF4">
    <property type="entry name" value="RNA POLYMERASE SIGMA-54 FACTOR"/>
    <property type="match status" value="1"/>
</dbReference>
<dbReference type="InterPro" id="IPR007634">
    <property type="entry name" value="RNA_pol_sigma_54_DNA-bd"/>
</dbReference>
<dbReference type="Pfam" id="PF00309">
    <property type="entry name" value="Sigma54_AID"/>
    <property type="match status" value="1"/>
</dbReference>
<evidence type="ECO:0000256" key="5">
    <source>
        <dbReference type="ARBA" id="ARBA00023015"/>
    </source>
</evidence>
<evidence type="ECO:0000256" key="4">
    <source>
        <dbReference type="ARBA" id="ARBA00022695"/>
    </source>
</evidence>
<accession>A0A174CBT2</accession>
<comment type="similarity">
    <text evidence="1">Belongs to the sigma-54 factor family.</text>
</comment>
<dbReference type="PIRSF" id="PIRSF000774">
    <property type="entry name" value="RpoN"/>
    <property type="match status" value="1"/>
</dbReference>
<proteinExistence type="inferred from homology"/>
<evidence type="ECO:0000256" key="1">
    <source>
        <dbReference type="ARBA" id="ARBA00008798"/>
    </source>
</evidence>
<dbReference type="NCBIfam" id="TIGR02395">
    <property type="entry name" value="rpoN_sigma"/>
    <property type="match status" value="1"/>
</dbReference>
<evidence type="ECO:0000259" key="10">
    <source>
        <dbReference type="Pfam" id="PF04963"/>
    </source>
</evidence>
<dbReference type="RefSeq" id="WP_055264443.1">
    <property type="nucleotide sequence ID" value="NZ_CABIXQ010000005.1"/>
</dbReference>
<dbReference type="Proteomes" id="UP000095594">
    <property type="component" value="Unassembled WGS sequence"/>
</dbReference>
<keyword evidence="2" id="KW-0240">DNA-directed RNA polymerase</keyword>